<feature type="domain" description="C2" evidence="3">
    <location>
        <begin position="1"/>
        <end position="111"/>
    </location>
</feature>
<dbReference type="SUPFAM" id="SSF48403">
    <property type="entry name" value="Ankyrin repeat"/>
    <property type="match status" value="1"/>
</dbReference>
<keyword evidence="1" id="KW-0040">ANK repeat</keyword>
<dbReference type="CDD" id="cd00030">
    <property type="entry name" value="C2"/>
    <property type="match status" value="1"/>
</dbReference>
<evidence type="ECO:0000259" key="3">
    <source>
        <dbReference type="PROSITE" id="PS50004"/>
    </source>
</evidence>
<dbReference type="SUPFAM" id="SSF49562">
    <property type="entry name" value="C2 domain (Calcium/lipid-binding domain, CaLB)"/>
    <property type="match status" value="2"/>
</dbReference>
<dbReference type="PROSITE" id="PS50297">
    <property type="entry name" value="ANK_REP_REGION"/>
    <property type="match status" value="1"/>
</dbReference>
<evidence type="ECO:0000313" key="5">
    <source>
        <dbReference type="EMBL" id="BAJ98973.1"/>
    </source>
</evidence>
<sequence length="1041" mass="117363">MDSSKSGSNSSVEVLLFEATDIKPKSKNGNSNLYVRMKTGDGMFNWTKSHSVMDFSSPKWDFKCTLKVKPAQSKVLRLRIMESSIFMDDLLGECSVDLEGMEWNEPQDLWVDLKNCATQGRVHLKITYFPFGRSVFSISSPNLRMAPEIADKLLNIDLQLPLIAHSKSHNNTPEQIEAESLYNRAIQLVAEFANNSSEGALRAASESLHKSIGLFRMGKSFAILAFVLYQFDHIEQSSKYLKCAEQLDPSFQFINKLRQVILADMGKRECNGAFDKLSISILDTRNFTMNAEIVAPSLTCKILVGYNETSRETSATSPSTPSSSTAIPALSLDGADVVASFNPVWNEFFDVPLTKAADRYQYGHQNLKLQFYHNPSGEGQPPVLVGECESEIDLFACERNTVFDKWLPLKDGHGEVHIVFNYQMGKFTDSEAASLVYQSVYSRDAPLIEAIIKRNHDINHPFREFAYASKDLEPQYSTPLTKAARFGCLRMIKELVNMGAKVNAKDVDGYTPIMRAVQFDGVYNNSRAINLLLDMGADLELENNAGWNTFGFCNTTQMKHLLNSRTVRTLYEFMVIICSNCKYYYVPQCQENDCLRTDDCKCPPVSIPCPHCKNNTINQDAAEFWIISSREMNNLVKGYTKNLPDHIDHYVATCAKCRSFGFPGTISKEGPRLTTREGDKIVGTVHQTNERDVYTLKESETLWKISHHASGCPIPSASTFLPIVFYRKDAERMLKLSKNTPAWVQKQQHFLPLNELPREVLELVMSNLTCEDIFSCERVCKSVRKISCHESFWRNYFNSNFKQKSKITTQVVPASPLITNSWKNVFIHFVKIFNWIGQLLLEESFKPRYDIQICENGEVEVQLFLVGKKYLFNLDGNAFTFDGEFCLKLAFKEIGKLQRASLHATSQPVSKIVDLCALVTVPPKITTEQIREHDGRVSITLSLMADPINKWINPYLSMMVAGFHSFLMLKDSVGGSIVMDFFYYAVSSILLEPKREDEKKTSDENGDGEGEGEGEGDGADEGDEAEGEGENEPEDANVVIV</sequence>
<evidence type="ECO:0000259" key="4">
    <source>
        <dbReference type="PROSITE" id="PS50181"/>
    </source>
</evidence>
<dbReference type="InterPro" id="IPR036770">
    <property type="entry name" value="Ankyrin_rpt-contain_sf"/>
</dbReference>
<dbReference type="InterPro" id="IPR011990">
    <property type="entry name" value="TPR-like_helical_dom_sf"/>
</dbReference>
<feature type="compositionally biased region" description="Basic and acidic residues" evidence="2">
    <location>
        <begin position="994"/>
        <end position="1003"/>
    </location>
</feature>
<dbReference type="SMART" id="SM00256">
    <property type="entry name" value="FBOX"/>
    <property type="match status" value="1"/>
</dbReference>
<feature type="repeat" description="ANK" evidence="1">
    <location>
        <begin position="508"/>
        <end position="544"/>
    </location>
</feature>
<dbReference type="InterPro" id="IPR002110">
    <property type="entry name" value="Ankyrin_rpt"/>
</dbReference>
<evidence type="ECO:0000256" key="2">
    <source>
        <dbReference type="SAM" id="MobiDB-lite"/>
    </source>
</evidence>
<dbReference type="Gene3D" id="1.20.1280.50">
    <property type="match status" value="1"/>
</dbReference>
<dbReference type="AlphaFoldDB" id="F2DV52"/>
<dbReference type="InterPro" id="IPR000008">
    <property type="entry name" value="C2_dom"/>
</dbReference>
<dbReference type="PANTHER" id="PTHR24145">
    <property type="entry name" value="ANKYRIN REPEAT DOMAIN-CONTAINING PROTEIN 11"/>
    <property type="match status" value="1"/>
</dbReference>
<dbReference type="PANTHER" id="PTHR24145:SF3">
    <property type="entry name" value="ANKYRIN REPEAT DOMAIN-CONTAINING PROTEIN 11"/>
    <property type="match status" value="1"/>
</dbReference>
<dbReference type="Pfam" id="PF00168">
    <property type="entry name" value="C2"/>
    <property type="match status" value="2"/>
</dbReference>
<dbReference type="EMBL" id="AK367770">
    <property type="protein sequence ID" value="BAJ98973.1"/>
    <property type="molecule type" value="mRNA"/>
</dbReference>
<dbReference type="InterPro" id="IPR035892">
    <property type="entry name" value="C2_domain_sf"/>
</dbReference>
<organism evidence="5">
    <name type="scientific">Hordeum vulgare subsp. vulgare</name>
    <name type="common">Domesticated barley</name>
    <dbReference type="NCBI Taxonomy" id="112509"/>
    <lineage>
        <taxon>Eukaryota</taxon>
        <taxon>Viridiplantae</taxon>
        <taxon>Streptophyta</taxon>
        <taxon>Embryophyta</taxon>
        <taxon>Tracheophyta</taxon>
        <taxon>Spermatophyta</taxon>
        <taxon>Magnoliopsida</taxon>
        <taxon>Liliopsida</taxon>
        <taxon>Poales</taxon>
        <taxon>Poaceae</taxon>
        <taxon>BOP clade</taxon>
        <taxon>Pooideae</taxon>
        <taxon>Triticodae</taxon>
        <taxon>Triticeae</taxon>
        <taxon>Hordeinae</taxon>
        <taxon>Hordeum</taxon>
    </lineage>
</organism>
<accession>F2DV52</accession>
<dbReference type="SUPFAM" id="SSF48452">
    <property type="entry name" value="TPR-like"/>
    <property type="match status" value="1"/>
</dbReference>
<dbReference type="InterPro" id="IPR036047">
    <property type="entry name" value="F-box-like_dom_sf"/>
</dbReference>
<proteinExistence type="evidence at transcript level"/>
<dbReference type="Gene3D" id="2.60.40.150">
    <property type="entry name" value="C2 domain"/>
    <property type="match status" value="2"/>
</dbReference>
<feature type="domain" description="F-box" evidence="4">
    <location>
        <begin position="750"/>
        <end position="796"/>
    </location>
</feature>
<feature type="repeat" description="ANK" evidence="1">
    <location>
        <begin position="475"/>
        <end position="507"/>
    </location>
</feature>
<feature type="compositionally biased region" description="Acidic residues" evidence="2">
    <location>
        <begin position="1004"/>
        <end position="1035"/>
    </location>
</feature>
<protein>
    <submittedName>
        <fullName evidence="5">Predicted protein</fullName>
    </submittedName>
</protein>
<dbReference type="SUPFAM" id="SSF81383">
    <property type="entry name" value="F-box domain"/>
    <property type="match status" value="1"/>
</dbReference>
<dbReference type="Pfam" id="PF12937">
    <property type="entry name" value="F-box-like"/>
    <property type="match status" value="1"/>
</dbReference>
<dbReference type="SMART" id="SM00239">
    <property type="entry name" value="C2"/>
    <property type="match status" value="2"/>
</dbReference>
<dbReference type="SMART" id="SM00248">
    <property type="entry name" value="ANK"/>
    <property type="match status" value="2"/>
</dbReference>
<dbReference type="Gene3D" id="1.25.40.20">
    <property type="entry name" value="Ankyrin repeat-containing domain"/>
    <property type="match status" value="1"/>
</dbReference>
<dbReference type="PROSITE" id="PS50004">
    <property type="entry name" value="C2"/>
    <property type="match status" value="1"/>
</dbReference>
<dbReference type="Pfam" id="PF12796">
    <property type="entry name" value="Ank_2"/>
    <property type="match status" value="1"/>
</dbReference>
<evidence type="ECO:0000256" key="1">
    <source>
        <dbReference type="PROSITE-ProRule" id="PRU00023"/>
    </source>
</evidence>
<reference evidence="5" key="1">
    <citation type="journal article" date="2011" name="Plant Physiol.">
        <title>Comprehensive sequence analysis of 24,783 barley full-length cDNAs derived from 12 clone libraries.</title>
        <authorList>
            <person name="Matsumoto T."/>
            <person name="Tanaka T."/>
            <person name="Sakai H."/>
            <person name="Amano N."/>
            <person name="Kanamori H."/>
            <person name="Kurita K."/>
            <person name="Kikuta A."/>
            <person name="Kamiya K."/>
            <person name="Yamamoto M."/>
            <person name="Ikawa H."/>
            <person name="Fujii N."/>
            <person name="Hori K."/>
            <person name="Itoh T."/>
            <person name="Sato K."/>
        </authorList>
    </citation>
    <scope>NUCLEOTIDE SEQUENCE</scope>
    <source>
        <tissue evidence="5">Shoot and root</tissue>
    </source>
</reference>
<dbReference type="InterPro" id="IPR042636">
    <property type="entry name" value="ANKRD11"/>
</dbReference>
<dbReference type="PROSITE" id="PS50181">
    <property type="entry name" value="FBOX"/>
    <property type="match status" value="1"/>
</dbReference>
<name>F2DV52_HORVV</name>
<dbReference type="PROSITE" id="PS50088">
    <property type="entry name" value="ANK_REPEAT"/>
    <property type="match status" value="2"/>
</dbReference>
<feature type="region of interest" description="Disordered" evidence="2">
    <location>
        <begin position="994"/>
        <end position="1041"/>
    </location>
</feature>
<dbReference type="InterPro" id="IPR001810">
    <property type="entry name" value="F-box_dom"/>
</dbReference>